<proteinExistence type="predicted"/>
<protein>
    <submittedName>
        <fullName evidence="1">DinB family protein</fullName>
    </submittedName>
</protein>
<sequence length="202" mass="22566">MTEADQKADLRRYLQLARDAVLWKLDGLSEYDVRRPLTPTGTNLLGLVKHLSTVELLYLGFVFGRHFAEQVPWFRPDLGPNGLEPNTDLWATATESREDILGVYRRACAHADATIEALDLDATGRVPWWPERDGAATLHRVLAHLIAETHRHAGHADIVRELVDGAAGWQAAADFLPPRDQADWARHRDRIEQAAREAGGIG</sequence>
<dbReference type="Proteomes" id="UP000323454">
    <property type="component" value="Unassembled WGS sequence"/>
</dbReference>
<comment type="caution">
    <text evidence="1">The sequence shown here is derived from an EMBL/GenBank/DDBJ whole genome shotgun (WGS) entry which is preliminary data.</text>
</comment>
<keyword evidence="2" id="KW-1185">Reference proteome</keyword>
<accession>A0A5B2X317</accession>
<dbReference type="EMBL" id="VUOB01000045">
    <property type="protein sequence ID" value="KAA2257561.1"/>
    <property type="molecule type" value="Genomic_DNA"/>
</dbReference>
<dbReference type="OrthoDB" id="4548523at2"/>
<dbReference type="InterPro" id="IPR007061">
    <property type="entry name" value="MST-like"/>
</dbReference>
<evidence type="ECO:0000313" key="1">
    <source>
        <dbReference type="EMBL" id="KAA2257561.1"/>
    </source>
</evidence>
<dbReference type="Pfam" id="PF04978">
    <property type="entry name" value="MST"/>
    <property type="match status" value="1"/>
</dbReference>
<dbReference type="AlphaFoldDB" id="A0A5B2X317"/>
<dbReference type="InterPro" id="IPR034660">
    <property type="entry name" value="DinB/YfiT-like"/>
</dbReference>
<organism evidence="1 2">
    <name type="scientific">Solihabitans fulvus</name>
    <dbReference type="NCBI Taxonomy" id="1892852"/>
    <lineage>
        <taxon>Bacteria</taxon>
        <taxon>Bacillati</taxon>
        <taxon>Actinomycetota</taxon>
        <taxon>Actinomycetes</taxon>
        <taxon>Pseudonocardiales</taxon>
        <taxon>Pseudonocardiaceae</taxon>
        <taxon>Solihabitans</taxon>
    </lineage>
</organism>
<evidence type="ECO:0000313" key="2">
    <source>
        <dbReference type="Proteomes" id="UP000323454"/>
    </source>
</evidence>
<dbReference type="Gene3D" id="1.20.120.450">
    <property type="entry name" value="dinb family like domain"/>
    <property type="match status" value="1"/>
</dbReference>
<dbReference type="RefSeq" id="WP_149852240.1">
    <property type="nucleotide sequence ID" value="NZ_VUOB01000045.1"/>
</dbReference>
<gene>
    <name evidence="1" type="ORF">F0L68_25010</name>
</gene>
<name>A0A5B2X317_9PSEU</name>
<dbReference type="SUPFAM" id="SSF109854">
    <property type="entry name" value="DinB/YfiT-like putative metalloenzymes"/>
    <property type="match status" value="1"/>
</dbReference>
<reference evidence="1 2" key="2">
    <citation type="submission" date="2019-09" db="EMBL/GenBank/DDBJ databases">
        <authorList>
            <person name="Jin C."/>
        </authorList>
    </citation>
    <scope>NUCLEOTIDE SEQUENCE [LARGE SCALE GENOMIC DNA]</scope>
    <source>
        <strain evidence="1 2">AN110305</strain>
    </source>
</reference>
<reference evidence="1 2" key="1">
    <citation type="submission" date="2019-09" db="EMBL/GenBank/DDBJ databases">
        <title>Goodfellowia gen. nov., a new genus of the Pseudonocardineae related to Actinoalloteichus, containing Goodfellowia coeruleoviolacea gen. nov., comb. nov. gen. nov., comb. nov.</title>
        <authorList>
            <person name="Labeda D."/>
        </authorList>
    </citation>
    <scope>NUCLEOTIDE SEQUENCE [LARGE SCALE GENOMIC DNA]</scope>
    <source>
        <strain evidence="1 2">AN110305</strain>
    </source>
</reference>